<comment type="caution">
    <text evidence="4">The sequence shown here is derived from an EMBL/GenBank/DDBJ whole genome shotgun (WGS) entry which is preliminary data.</text>
</comment>
<evidence type="ECO:0000313" key="5">
    <source>
        <dbReference type="Proteomes" id="UP000789831"/>
    </source>
</evidence>
<dbReference type="GO" id="GO:0003682">
    <property type="term" value="F:chromatin binding"/>
    <property type="evidence" value="ECO:0007669"/>
    <property type="project" value="InterPro"/>
</dbReference>
<evidence type="ECO:0000259" key="3">
    <source>
        <dbReference type="Pfam" id="PF06047"/>
    </source>
</evidence>
<feature type="compositionally biased region" description="Basic residues" evidence="2">
    <location>
        <begin position="99"/>
        <end position="129"/>
    </location>
</feature>
<gene>
    <name evidence="4" type="ORF">AGERDE_LOCUS2713</name>
</gene>
<sequence length="290" mass="33221">MSYQSVKHEQQSSQSNAYFARRKRLREESTFSIWPPSPRPHEKYDVRTSPVPERRGDSRRTRTRKRARRSATDDSDDDFSSTTGSDTESDYDSDDSEGKKRRHSKKRHRTSKSSRHSHYHHNSSKRSSKYKNDTDNSSATESSDTERSGPKKDNNGSNDAIEIDENELTNLNMNELWVEKKIELPEDLNMGPAPLPVTDAKLGERDYGGALLAGEGSAMAAYVQEGKRIPRRGEIGLTSNQIQSFEDVGYVMSGSRHRRMNAVRIRKENQVISAEEKRALMLFKYVYLRI</sequence>
<feature type="compositionally biased region" description="Basic and acidic residues" evidence="2">
    <location>
        <begin position="1"/>
        <end position="10"/>
    </location>
</feature>
<dbReference type="Proteomes" id="UP000789831">
    <property type="component" value="Unassembled WGS sequence"/>
</dbReference>
<organism evidence="4 5">
    <name type="scientific">Ambispora gerdemannii</name>
    <dbReference type="NCBI Taxonomy" id="144530"/>
    <lineage>
        <taxon>Eukaryota</taxon>
        <taxon>Fungi</taxon>
        <taxon>Fungi incertae sedis</taxon>
        <taxon>Mucoromycota</taxon>
        <taxon>Glomeromycotina</taxon>
        <taxon>Glomeromycetes</taxon>
        <taxon>Archaeosporales</taxon>
        <taxon>Ambisporaceae</taxon>
        <taxon>Ambispora</taxon>
    </lineage>
</organism>
<evidence type="ECO:0000313" key="4">
    <source>
        <dbReference type="EMBL" id="CAG8470479.1"/>
    </source>
</evidence>
<dbReference type="EMBL" id="CAJVPL010000236">
    <property type="protein sequence ID" value="CAG8470479.1"/>
    <property type="molecule type" value="Genomic_DNA"/>
</dbReference>
<feature type="compositionally biased region" description="Basic and acidic residues" evidence="2">
    <location>
        <begin position="144"/>
        <end position="154"/>
    </location>
</feature>
<comment type="similarity">
    <text evidence="1">Belongs to the NKAP family.</text>
</comment>
<dbReference type="PANTHER" id="PTHR13087:SF0">
    <property type="entry name" value="NFKB ACTIVATING PROTEIN LIKE"/>
    <property type="match status" value="1"/>
</dbReference>
<dbReference type="AlphaFoldDB" id="A0A9N8W1S7"/>
<feature type="domain" description="NF-kappa-B-activating protein C-terminal" evidence="3">
    <location>
        <begin position="205"/>
        <end position="284"/>
    </location>
</feature>
<feature type="compositionally biased region" description="Basic and acidic residues" evidence="2">
    <location>
        <begin position="39"/>
        <end position="60"/>
    </location>
</feature>
<dbReference type="Pfam" id="PF06047">
    <property type="entry name" value="Nkap_C"/>
    <property type="match status" value="1"/>
</dbReference>
<feature type="region of interest" description="Disordered" evidence="2">
    <location>
        <begin position="1"/>
        <end position="166"/>
    </location>
</feature>
<accession>A0A9N8W1S7</accession>
<name>A0A9N8W1S7_9GLOM</name>
<protein>
    <submittedName>
        <fullName evidence="4">8559_t:CDS:1</fullName>
    </submittedName>
</protein>
<proteinExistence type="inferred from homology"/>
<dbReference type="GO" id="GO:0005634">
    <property type="term" value="C:nucleus"/>
    <property type="evidence" value="ECO:0007669"/>
    <property type="project" value="TreeGrafter"/>
</dbReference>
<keyword evidence="5" id="KW-1185">Reference proteome</keyword>
<evidence type="ECO:0000256" key="1">
    <source>
        <dbReference type="ARBA" id="ARBA00009313"/>
    </source>
</evidence>
<evidence type="ECO:0000256" key="2">
    <source>
        <dbReference type="SAM" id="MobiDB-lite"/>
    </source>
</evidence>
<dbReference type="InterPro" id="IPR009269">
    <property type="entry name" value="NKAP_C"/>
</dbReference>
<dbReference type="InterPro" id="IPR040466">
    <property type="entry name" value="NKAP"/>
</dbReference>
<reference evidence="4" key="1">
    <citation type="submission" date="2021-06" db="EMBL/GenBank/DDBJ databases">
        <authorList>
            <person name="Kallberg Y."/>
            <person name="Tangrot J."/>
            <person name="Rosling A."/>
        </authorList>
    </citation>
    <scope>NUCLEOTIDE SEQUENCE</scope>
    <source>
        <strain evidence="4">MT106</strain>
    </source>
</reference>
<dbReference type="OrthoDB" id="273141at2759"/>
<dbReference type="GO" id="GO:0010468">
    <property type="term" value="P:regulation of gene expression"/>
    <property type="evidence" value="ECO:0007669"/>
    <property type="project" value="TreeGrafter"/>
</dbReference>
<dbReference type="PANTHER" id="PTHR13087">
    <property type="entry name" value="NF-KAPPA B ACTIVATING PROTEIN"/>
    <property type="match status" value="1"/>
</dbReference>